<feature type="compositionally biased region" description="Basic residues" evidence="2">
    <location>
        <begin position="99"/>
        <end position="110"/>
    </location>
</feature>
<name>A0A2K5LLF4_CERAT</name>
<dbReference type="Ensembl" id="ENSCATT00000037931.1">
    <property type="protein sequence ID" value="ENSCATP00000013789.1"/>
    <property type="gene ID" value="ENSCATG00000030981.1"/>
</dbReference>
<keyword evidence="4" id="KW-1185">Reference proteome</keyword>
<feature type="compositionally biased region" description="Basic residues" evidence="2">
    <location>
        <begin position="190"/>
        <end position="202"/>
    </location>
</feature>
<reference evidence="3" key="1">
    <citation type="submission" date="2025-08" db="UniProtKB">
        <authorList>
            <consortium name="Ensembl"/>
        </authorList>
    </citation>
    <scope>IDENTIFICATION</scope>
</reference>
<reference evidence="3" key="2">
    <citation type="submission" date="2025-09" db="UniProtKB">
        <authorList>
            <consortium name="Ensembl"/>
        </authorList>
    </citation>
    <scope>IDENTIFICATION</scope>
</reference>
<feature type="compositionally biased region" description="Basic and acidic residues" evidence="2">
    <location>
        <begin position="135"/>
        <end position="146"/>
    </location>
</feature>
<organism evidence="3 4">
    <name type="scientific">Cercocebus atys</name>
    <name type="common">Sooty mangabey</name>
    <name type="synonym">Cercocebus torquatus atys</name>
    <dbReference type="NCBI Taxonomy" id="9531"/>
    <lineage>
        <taxon>Eukaryota</taxon>
        <taxon>Metazoa</taxon>
        <taxon>Chordata</taxon>
        <taxon>Craniata</taxon>
        <taxon>Vertebrata</taxon>
        <taxon>Euteleostomi</taxon>
        <taxon>Mammalia</taxon>
        <taxon>Eutheria</taxon>
        <taxon>Euarchontoglires</taxon>
        <taxon>Primates</taxon>
        <taxon>Haplorrhini</taxon>
        <taxon>Catarrhini</taxon>
        <taxon>Cercopithecidae</taxon>
        <taxon>Cercopithecinae</taxon>
        <taxon>Cercocebus</taxon>
    </lineage>
</organism>
<feature type="compositionally biased region" description="Low complexity" evidence="2">
    <location>
        <begin position="85"/>
        <end position="96"/>
    </location>
</feature>
<dbReference type="Proteomes" id="UP000233060">
    <property type="component" value="Unassembled WGS sequence"/>
</dbReference>
<dbReference type="AlphaFoldDB" id="A0A2K5LLF4"/>
<dbReference type="PANTHER" id="PTHR31911:SF5">
    <property type="entry name" value="FAMILY WITH SEQUENCE SIMILARITY 133 MEMBER B"/>
    <property type="match status" value="1"/>
</dbReference>
<feature type="region of interest" description="Disordered" evidence="2">
    <location>
        <begin position="17"/>
        <end position="213"/>
    </location>
</feature>
<evidence type="ECO:0000313" key="3">
    <source>
        <dbReference type="Ensembl" id="ENSCATP00000013789.1"/>
    </source>
</evidence>
<proteinExistence type="inferred from homology"/>
<dbReference type="InterPro" id="IPR026766">
    <property type="entry name" value="Fam133"/>
</dbReference>
<evidence type="ECO:0000256" key="1">
    <source>
        <dbReference type="ARBA" id="ARBA00009569"/>
    </source>
</evidence>
<dbReference type="OMA" id="KWVAYMN"/>
<accession>A0A2K5LLF4</accession>
<evidence type="ECO:0000256" key="2">
    <source>
        <dbReference type="SAM" id="MobiDB-lite"/>
    </source>
</evidence>
<sequence>MGKWDKWVAYMHPTAMARSRGSIQSSEPTIQDYLNRPRPTWKEVKEQPEKKKKGSRALNWKKELEKHRGKLLSGSEKRKKKKSGRYSSSSSSSSDSSSRKQRKRKKNRSHKSSERSKSETESDSKDSFKKKKKSKDATEKEKDLKGLRKKRKIYSEDKPLSSESLSESEYIEEVRAKKMKSSEEQEKATEKKKKKERKRKKKEIQISAIQMNT</sequence>
<evidence type="ECO:0000313" key="4">
    <source>
        <dbReference type="Proteomes" id="UP000233060"/>
    </source>
</evidence>
<dbReference type="GeneTree" id="ENSGT00730000111097"/>
<feature type="compositionally biased region" description="Basic and acidic residues" evidence="2">
    <location>
        <begin position="172"/>
        <end position="189"/>
    </location>
</feature>
<comment type="similarity">
    <text evidence="1">Belongs to the FAM133 family.</text>
</comment>
<feature type="compositionally biased region" description="Basic and acidic residues" evidence="2">
    <location>
        <begin position="40"/>
        <end position="49"/>
    </location>
</feature>
<dbReference type="PANTHER" id="PTHR31911">
    <property type="entry name" value="PROTEIN FAM133"/>
    <property type="match status" value="1"/>
</dbReference>
<feature type="compositionally biased region" description="Basic and acidic residues" evidence="2">
    <location>
        <begin position="111"/>
        <end position="127"/>
    </location>
</feature>
<protein>
    <submittedName>
        <fullName evidence="3">Uncharacterized protein</fullName>
    </submittedName>
</protein>